<dbReference type="InterPro" id="IPR036573">
    <property type="entry name" value="CBM_sf_5/12"/>
</dbReference>
<dbReference type="EC" id="3.2.1.14" evidence="2"/>
<organism evidence="8 9">
    <name type="scientific">Pseudomonas wadenswilerensis</name>
    <dbReference type="NCBI Taxonomy" id="1785161"/>
    <lineage>
        <taxon>Bacteria</taxon>
        <taxon>Pseudomonadati</taxon>
        <taxon>Pseudomonadota</taxon>
        <taxon>Gammaproteobacteria</taxon>
        <taxon>Pseudomonadales</taxon>
        <taxon>Pseudomonadaceae</taxon>
        <taxon>Pseudomonas</taxon>
    </lineage>
</organism>
<gene>
    <name evidence="8" type="primary">chiA1</name>
    <name evidence="8" type="ORF">CCOS864_05479</name>
</gene>
<dbReference type="CDD" id="cd02871">
    <property type="entry name" value="GH18_chitinase_D-like"/>
    <property type="match status" value="1"/>
</dbReference>
<dbReference type="SUPFAM" id="SSF49265">
    <property type="entry name" value="Fibronectin type III"/>
    <property type="match status" value="1"/>
</dbReference>
<dbReference type="Gene3D" id="2.10.10.20">
    <property type="entry name" value="Carbohydrate-binding module superfamily 5/12"/>
    <property type="match status" value="1"/>
</dbReference>
<evidence type="ECO:0000259" key="6">
    <source>
        <dbReference type="PROSITE" id="PS50853"/>
    </source>
</evidence>
<evidence type="ECO:0000259" key="7">
    <source>
        <dbReference type="PROSITE" id="PS51910"/>
    </source>
</evidence>
<feature type="domain" description="Fibronectin type-III" evidence="6">
    <location>
        <begin position="345"/>
        <end position="430"/>
    </location>
</feature>
<dbReference type="SUPFAM" id="SSF51445">
    <property type="entry name" value="(Trans)glycosidases"/>
    <property type="match status" value="1"/>
</dbReference>
<dbReference type="PROSITE" id="PS51910">
    <property type="entry name" value="GH18_2"/>
    <property type="match status" value="1"/>
</dbReference>
<protein>
    <recommendedName>
        <fullName evidence="2">chitinase</fullName>
        <ecNumber evidence="2">3.2.1.14</ecNumber>
    </recommendedName>
</protein>
<dbReference type="SUPFAM" id="SSF51055">
    <property type="entry name" value="Carbohydrate binding domain"/>
    <property type="match status" value="1"/>
</dbReference>
<dbReference type="Proteomes" id="UP000255177">
    <property type="component" value="Unassembled WGS sequence"/>
</dbReference>
<dbReference type="PANTHER" id="PTHR45708:SF49">
    <property type="entry name" value="ENDOCHITINASE"/>
    <property type="match status" value="1"/>
</dbReference>
<name>A0A380T704_9PSED</name>
<dbReference type="EMBL" id="UIDD01000013">
    <property type="protein sequence ID" value="SUQ65999.1"/>
    <property type="molecule type" value="Genomic_DNA"/>
</dbReference>
<accession>A0A380T704</accession>
<dbReference type="GO" id="GO:0005975">
    <property type="term" value="P:carbohydrate metabolic process"/>
    <property type="evidence" value="ECO:0007669"/>
    <property type="project" value="InterPro"/>
</dbReference>
<dbReference type="AlphaFoldDB" id="A0A380T704"/>
<dbReference type="InterPro" id="IPR013783">
    <property type="entry name" value="Ig-like_fold"/>
</dbReference>
<sequence length="488" mass="53803">MTDIDFSSVKSNVNDSASLMPSIANKKILMGFWHNWPAGHSDGYQGGQFANLNLVDVPKDYNVVAVAFMKGQGIPTFKPYNLSDDEFRRQVGVLNSQGRAVLISLGGADAHIELHKGDEQPLANEIIRLVEVYGFDGLDIDLEQSAIDFADNKTVLPAALKLVKDHYKGEGKHFIISMAPEFPYLRVGGKYVGYIQALEGYYDFIAPQYYNQGGDGIWVQEANGGQGAWIAQNNDQMKEDFLYYLTESLVTGTRDYIAIPADKFVIGLPANNDAAATGYVIDPAAVVNAFKRLDAAGHSIKGLMTWSINWDDGITKDNVPYNWEFYDRYSPLIHGGSEHGDRPTAPANLSARDVTEISMTLSWGASSGPRPIETYTLYRNGAAIGQVAVLTLKDSGLTPNTQYSYFVTATDSQGNESLPSKSLSVRTAGDIPDPEFPEWQLNHLYRKEDGVTYEGNHYVCLQEHTSNAGWTPPVAFTLWSKVAIKRRA</sequence>
<proteinExistence type="inferred from homology"/>
<feature type="domain" description="GH18" evidence="7">
    <location>
        <begin position="27"/>
        <end position="332"/>
    </location>
</feature>
<keyword evidence="3 5" id="KW-0378">Hydrolase</keyword>
<evidence type="ECO:0000313" key="8">
    <source>
        <dbReference type="EMBL" id="SUQ65999.1"/>
    </source>
</evidence>
<evidence type="ECO:0000256" key="1">
    <source>
        <dbReference type="ARBA" id="ARBA00009121"/>
    </source>
</evidence>
<dbReference type="InterPro" id="IPR001223">
    <property type="entry name" value="Glyco_hydro18_cat"/>
</dbReference>
<dbReference type="Pfam" id="PF02839">
    <property type="entry name" value="CBM_5_12"/>
    <property type="match status" value="1"/>
</dbReference>
<evidence type="ECO:0000256" key="4">
    <source>
        <dbReference type="ARBA" id="ARBA00023295"/>
    </source>
</evidence>
<dbReference type="InterPro" id="IPR017853">
    <property type="entry name" value="GH"/>
</dbReference>
<comment type="similarity">
    <text evidence="1">Belongs to the glycosyl hydrolase 18 family. Chitinase class II subfamily.</text>
</comment>
<reference evidence="9" key="1">
    <citation type="submission" date="2018-07" db="EMBL/GenBank/DDBJ databases">
        <authorList>
            <person name="Blom J."/>
        </authorList>
    </citation>
    <scope>NUCLEOTIDE SEQUENCE [LARGE SCALE GENOMIC DNA]</scope>
    <source>
        <strain evidence="9">CCOS 864</strain>
    </source>
</reference>
<dbReference type="SMART" id="SM00495">
    <property type="entry name" value="ChtBD3"/>
    <property type="match status" value="1"/>
</dbReference>
<dbReference type="InterPro" id="IPR003610">
    <property type="entry name" value="CBM5/12"/>
</dbReference>
<evidence type="ECO:0000256" key="3">
    <source>
        <dbReference type="ARBA" id="ARBA00022801"/>
    </source>
</evidence>
<dbReference type="GO" id="GO:0030246">
    <property type="term" value="F:carbohydrate binding"/>
    <property type="evidence" value="ECO:0007669"/>
    <property type="project" value="InterPro"/>
</dbReference>
<keyword evidence="4 5" id="KW-0326">Glycosidase</keyword>
<dbReference type="InterPro" id="IPR001579">
    <property type="entry name" value="Glyco_hydro_18_chit_AS"/>
</dbReference>
<dbReference type="GO" id="GO:0005576">
    <property type="term" value="C:extracellular region"/>
    <property type="evidence" value="ECO:0007669"/>
    <property type="project" value="InterPro"/>
</dbReference>
<dbReference type="Pfam" id="PF00041">
    <property type="entry name" value="fn3"/>
    <property type="match status" value="1"/>
</dbReference>
<dbReference type="CDD" id="cd00063">
    <property type="entry name" value="FN3"/>
    <property type="match status" value="1"/>
</dbReference>
<evidence type="ECO:0000256" key="5">
    <source>
        <dbReference type="RuleBase" id="RU000489"/>
    </source>
</evidence>
<evidence type="ECO:0000256" key="2">
    <source>
        <dbReference type="ARBA" id="ARBA00012729"/>
    </source>
</evidence>
<keyword evidence="9" id="KW-1185">Reference proteome</keyword>
<dbReference type="PANTHER" id="PTHR45708">
    <property type="entry name" value="ENDOCHITINASE"/>
    <property type="match status" value="1"/>
</dbReference>
<dbReference type="RefSeq" id="WP_115089600.1">
    <property type="nucleotide sequence ID" value="NZ_CBCSFG010000017.1"/>
</dbReference>
<dbReference type="PROSITE" id="PS50853">
    <property type="entry name" value="FN3"/>
    <property type="match status" value="1"/>
</dbReference>
<dbReference type="Gene3D" id="3.20.20.80">
    <property type="entry name" value="Glycosidases"/>
    <property type="match status" value="1"/>
</dbReference>
<dbReference type="Gene3D" id="2.60.40.10">
    <property type="entry name" value="Immunoglobulins"/>
    <property type="match status" value="1"/>
</dbReference>
<dbReference type="PROSITE" id="PS01095">
    <property type="entry name" value="GH18_1"/>
    <property type="match status" value="1"/>
</dbReference>
<dbReference type="FunFam" id="3.20.20.80:FF:000133">
    <property type="entry name" value="Chitinase C1"/>
    <property type="match status" value="1"/>
</dbReference>
<dbReference type="InterPro" id="IPR036116">
    <property type="entry name" value="FN3_sf"/>
</dbReference>
<dbReference type="CDD" id="cd12214">
    <property type="entry name" value="ChiA1_BD"/>
    <property type="match status" value="1"/>
</dbReference>
<dbReference type="InterPro" id="IPR050542">
    <property type="entry name" value="Glycosyl_Hydrlase18_Chitinase"/>
</dbReference>
<evidence type="ECO:0000313" key="9">
    <source>
        <dbReference type="Proteomes" id="UP000255177"/>
    </source>
</evidence>
<dbReference type="Pfam" id="PF00704">
    <property type="entry name" value="Glyco_hydro_18"/>
    <property type="match status" value="1"/>
</dbReference>
<dbReference type="InterPro" id="IPR003961">
    <property type="entry name" value="FN3_dom"/>
</dbReference>
<dbReference type="GO" id="GO:0008843">
    <property type="term" value="F:endochitinase activity"/>
    <property type="evidence" value="ECO:0007669"/>
    <property type="project" value="UniProtKB-EC"/>
</dbReference>
<dbReference type="SMART" id="SM00060">
    <property type="entry name" value="FN3"/>
    <property type="match status" value="1"/>
</dbReference>